<proteinExistence type="predicted"/>
<dbReference type="OrthoDB" id="850243at2"/>
<name>A0A1X7IK08_9SPHI</name>
<evidence type="ECO:0000313" key="2">
    <source>
        <dbReference type="EMBL" id="SMG15120.1"/>
    </source>
</evidence>
<reference evidence="2 3" key="1">
    <citation type="submission" date="2017-04" db="EMBL/GenBank/DDBJ databases">
        <authorList>
            <person name="Afonso C.L."/>
            <person name="Miller P.J."/>
            <person name="Scott M.A."/>
            <person name="Spackman E."/>
            <person name="Goraichik I."/>
            <person name="Dimitrov K.M."/>
            <person name="Suarez D.L."/>
            <person name="Swayne D.E."/>
        </authorList>
    </citation>
    <scope>NUCLEOTIDE SEQUENCE [LARGE SCALE GENOMIC DNA]</scope>
    <source>
        <strain evidence="2 3">DSM 22418</strain>
    </source>
</reference>
<dbReference type="Pfam" id="PF07566">
    <property type="entry name" value="DUF1543"/>
    <property type="match status" value="1"/>
</dbReference>
<protein>
    <recommendedName>
        <fullName evidence="1">DUF1543 domain-containing protein</fullName>
    </recommendedName>
</protein>
<organism evidence="2 3">
    <name type="scientific">Sphingobacterium psychroaquaticum</name>
    <dbReference type="NCBI Taxonomy" id="561061"/>
    <lineage>
        <taxon>Bacteria</taxon>
        <taxon>Pseudomonadati</taxon>
        <taxon>Bacteroidota</taxon>
        <taxon>Sphingobacteriia</taxon>
        <taxon>Sphingobacteriales</taxon>
        <taxon>Sphingobacteriaceae</taxon>
        <taxon>Sphingobacterium</taxon>
    </lineage>
</organism>
<dbReference type="STRING" id="561061.SAMN05660862_0925"/>
<dbReference type="EMBL" id="FXAU01000001">
    <property type="protein sequence ID" value="SMG15120.1"/>
    <property type="molecule type" value="Genomic_DNA"/>
</dbReference>
<gene>
    <name evidence="2" type="ORF">SAMN05660862_0925</name>
</gene>
<keyword evidence="3" id="KW-1185">Reference proteome</keyword>
<accession>A0A1X7IK08</accession>
<dbReference type="Gene3D" id="3.10.20.10">
    <property type="match status" value="2"/>
</dbReference>
<sequence>MGKKLFMVLLGCKPPGRHTEQHDMYFGISDALKDLVNPMQAFWPEAKGEMHVDIWRHVTSVMGYNVKVVPKGTPQKNNKKLYFVNLGGYREDDFEEYHYKQLVVAESTEEAASLARETDFYKQVVTPHIDDHYGVDVDDIFEIMDILPLDCKQTYSLEITTDKSAGNDPLHIGYLKFIDLL</sequence>
<feature type="domain" description="DUF1543" evidence="1">
    <location>
        <begin position="17"/>
        <end position="68"/>
    </location>
</feature>
<dbReference type="AlphaFoldDB" id="A0A1X7IK08"/>
<dbReference type="RefSeq" id="WP_085471748.1">
    <property type="nucleotide sequence ID" value="NZ_FXAU01000001.1"/>
</dbReference>
<evidence type="ECO:0000259" key="1">
    <source>
        <dbReference type="Pfam" id="PF07566"/>
    </source>
</evidence>
<evidence type="ECO:0000313" key="3">
    <source>
        <dbReference type="Proteomes" id="UP000192980"/>
    </source>
</evidence>
<dbReference type="Proteomes" id="UP000192980">
    <property type="component" value="Unassembled WGS sequence"/>
</dbReference>
<dbReference type="InterPro" id="IPR011440">
    <property type="entry name" value="DUF1543"/>
</dbReference>